<dbReference type="RefSeq" id="WP_316027493.1">
    <property type="nucleotide sequence ID" value="NZ_JAWDIO010000002.1"/>
</dbReference>
<sequence>MFGTQKFGFENYPYTEMGETEHFVIPIGEYLSGEQQYLFFTMDHDVNSPNATSIFSNIMIYEKPASAPEITSTPDLSGFVGIPYRYDTDYRVSVNSQLPVTYTLNNSPDGMTIDEVGQIYWTPTHTQIGSHEISINVLNQLGANNQQFTIEVTQPAETIINFSSLTFQSYGGSYGDTSNGIVAIEDNGATLKLEGNRWQAAALNYIITPNTTLEFAFKSTSKGDIHGIGLDTDLLMSADTTFNLFGTQQYGFENYKYTGSGEYQHFSIPIGQYYTGTMNYFFFTMDHDNEKPSASSYFSRVLLIN</sequence>
<dbReference type="InterPro" id="IPR013783">
    <property type="entry name" value="Ig-like_fold"/>
</dbReference>
<comment type="caution">
    <text evidence="1">The sequence shown here is derived from an EMBL/GenBank/DDBJ whole genome shotgun (WGS) entry which is preliminary data.</text>
</comment>
<name>A0ABU3T148_9ALTE</name>
<dbReference type="EMBL" id="JAWDIO010000002">
    <property type="protein sequence ID" value="MDU0355983.1"/>
    <property type="molecule type" value="Genomic_DNA"/>
</dbReference>
<dbReference type="InterPro" id="IPR015919">
    <property type="entry name" value="Cadherin-like_sf"/>
</dbReference>
<dbReference type="SUPFAM" id="SSF49313">
    <property type="entry name" value="Cadherin-like"/>
    <property type="match status" value="1"/>
</dbReference>
<proteinExistence type="predicted"/>
<evidence type="ECO:0008006" key="3">
    <source>
        <dbReference type="Google" id="ProtNLM"/>
    </source>
</evidence>
<reference evidence="1 2" key="1">
    <citation type="submission" date="2023-10" db="EMBL/GenBank/DDBJ databases">
        <title>Glaciecola aquimarina strain GGW-M5 nov., isolated from a coastal seawater.</title>
        <authorList>
            <person name="Bayburt H."/>
            <person name="Kim J.M."/>
            <person name="Choi B.J."/>
            <person name="Jeon C.O."/>
        </authorList>
    </citation>
    <scope>NUCLEOTIDE SEQUENCE [LARGE SCALE GENOMIC DNA]</scope>
    <source>
        <strain evidence="1 2">KCTC 32108</strain>
    </source>
</reference>
<gene>
    <name evidence="1" type="ORF">RS130_20675</name>
</gene>
<dbReference type="Pfam" id="PF05345">
    <property type="entry name" value="He_PIG"/>
    <property type="match status" value="1"/>
</dbReference>
<dbReference type="Gene3D" id="2.60.40.10">
    <property type="entry name" value="Immunoglobulins"/>
    <property type="match status" value="1"/>
</dbReference>
<evidence type="ECO:0000313" key="1">
    <source>
        <dbReference type="EMBL" id="MDU0355983.1"/>
    </source>
</evidence>
<keyword evidence="2" id="KW-1185">Reference proteome</keyword>
<dbReference type="Proteomes" id="UP001247805">
    <property type="component" value="Unassembled WGS sequence"/>
</dbReference>
<organism evidence="1 2">
    <name type="scientific">Paraglaciecola aquimarina</name>
    <dbReference type="NCBI Taxonomy" id="1235557"/>
    <lineage>
        <taxon>Bacteria</taxon>
        <taxon>Pseudomonadati</taxon>
        <taxon>Pseudomonadota</taxon>
        <taxon>Gammaproteobacteria</taxon>
        <taxon>Alteromonadales</taxon>
        <taxon>Alteromonadaceae</taxon>
        <taxon>Paraglaciecola</taxon>
    </lineage>
</organism>
<evidence type="ECO:0000313" key="2">
    <source>
        <dbReference type="Proteomes" id="UP001247805"/>
    </source>
</evidence>
<protein>
    <recommendedName>
        <fullName evidence="3">Dystroglycan-type cadherin-like domain-containing protein</fullName>
    </recommendedName>
</protein>
<accession>A0ABU3T148</accession>